<dbReference type="Proteomes" id="UP000509510">
    <property type="component" value="Chromosome II"/>
</dbReference>
<dbReference type="RefSeq" id="XP_035343555.1">
    <property type="nucleotide sequence ID" value="XM_035487662.1"/>
</dbReference>
<dbReference type="Pfam" id="PF01814">
    <property type="entry name" value="Hemerythrin"/>
    <property type="match status" value="1"/>
</dbReference>
<comment type="similarity">
    <text evidence="1">Belongs to the asaB hydroxylase/desaturase family.</text>
</comment>
<protein>
    <recommendedName>
        <fullName evidence="2">Hemerythrin-like domain-containing protein</fullName>
    </recommendedName>
</protein>
<evidence type="ECO:0000256" key="1">
    <source>
        <dbReference type="ARBA" id="ARBA00023604"/>
    </source>
</evidence>
<dbReference type="CDD" id="cd12108">
    <property type="entry name" value="Hr-like"/>
    <property type="match status" value="1"/>
</dbReference>
<dbReference type="KEGG" id="trg:TRUGW13939_04489"/>
<organism evidence="3 4">
    <name type="scientific">Talaromyces rugulosus</name>
    <name type="common">Penicillium rugulosum</name>
    <dbReference type="NCBI Taxonomy" id="121627"/>
    <lineage>
        <taxon>Eukaryota</taxon>
        <taxon>Fungi</taxon>
        <taxon>Dikarya</taxon>
        <taxon>Ascomycota</taxon>
        <taxon>Pezizomycotina</taxon>
        <taxon>Eurotiomycetes</taxon>
        <taxon>Eurotiomycetidae</taxon>
        <taxon>Eurotiales</taxon>
        <taxon>Trichocomaceae</taxon>
        <taxon>Talaromyces</taxon>
        <taxon>Talaromyces sect. Islandici</taxon>
    </lineage>
</organism>
<dbReference type="Gene3D" id="1.20.120.520">
    <property type="entry name" value="nmb1532 protein domain like"/>
    <property type="match status" value="1"/>
</dbReference>
<sequence length="470" mass="53499">MSTTTTITREETQVQYDPTVPRGPIETELTFYVPPSDGSVPFNYVESPPAGQPQRNYNESKHRVTVDDIRGHESEYTLDRDAFQVFSGVSSATSYETFDNDDDVKRTYYPEVEQFLIDNVPGVHKVILFDHTIRREKNVAASRGPVNRAHSDQTDRATEWRVRLHVEDPDEAERLLKGRYRIINVWRPLNGSVQSSPLAVASAASVKDTDLVAVQHRYPTRTGETVGVIYNPDLKWKYWSGMDNDERLLLKCSDSQPDVGKRCPHTAFVDSRTPQNAKPRESIETDHRDLEAHCHTIIKSGDRDERTRFQNELTWELARHSVAEELVLCPALERYLGEGSVVAKKIREQHQSIKNQLKTFQTMKQSDPRFDDHLRALMKDFDNHIKDEETNDLPKLENALAGSESRTLAKEFERAKMFVPSRSHPAAPNKPPFETITGLLTAPIDHLGDIFRKFPTETRTPNPSAQGGPT</sequence>
<dbReference type="InterPro" id="IPR012312">
    <property type="entry name" value="Hemerythrin-like"/>
</dbReference>
<dbReference type="AlphaFoldDB" id="A0A7H8QTT1"/>
<reference evidence="4" key="1">
    <citation type="submission" date="2020-06" db="EMBL/GenBank/DDBJ databases">
        <title>A chromosome-scale genome assembly of Talaromyces rugulosus W13939.</title>
        <authorList>
            <person name="Wang B."/>
            <person name="Guo L."/>
            <person name="Ye K."/>
            <person name="Wang L."/>
        </authorList>
    </citation>
    <scope>NUCLEOTIDE SEQUENCE [LARGE SCALE GENOMIC DNA]</scope>
    <source>
        <strain evidence="4">W13939</strain>
    </source>
</reference>
<dbReference type="GeneID" id="55991990"/>
<dbReference type="OrthoDB" id="412788at2759"/>
<gene>
    <name evidence="3" type="ORF">TRUGW13939_04489</name>
</gene>
<evidence type="ECO:0000259" key="2">
    <source>
        <dbReference type="Pfam" id="PF01814"/>
    </source>
</evidence>
<dbReference type="PANTHER" id="PTHR34598:SF1">
    <property type="entry name" value="PUTATIVE (AFU_ORTHOLOGUE AFUA_3G13140)-RELATED"/>
    <property type="match status" value="1"/>
</dbReference>
<evidence type="ECO:0000313" key="3">
    <source>
        <dbReference type="EMBL" id="QKX57377.1"/>
    </source>
</evidence>
<dbReference type="PANTHER" id="PTHR34598">
    <property type="entry name" value="BLL6449 PROTEIN"/>
    <property type="match status" value="1"/>
</dbReference>
<dbReference type="InterPro" id="IPR044053">
    <property type="entry name" value="AsaB-like"/>
</dbReference>
<keyword evidence="4" id="KW-1185">Reference proteome</keyword>
<evidence type="ECO:0000313" key="4">
    <source>
        <dbReference type="Proteomes" id="UP000509510"/>
    </source>
</evidence>
<accession>A0A7H8QTT1</accession>
<dbReference type="GO" id="GO:0016491">
    <property type="term" value="F:oxidoreductase activity"/>
    <property type="evidence" value="ECO:0007669"/>
    <property type="project" value="InterPro"/>
</dbReference>
<dbReference type="NCBIfam" id="NF041278">
    <property type="entry name" value="CmcJ_NvfI_EfuI"/>
    <property type="match status" value="1"/>
</dbReference>
<feature type="domain" description="Hemerythrin-like" evidence="2">
    <location>
        <begin position="281"/>
        <end position="396"/>
    </location>
</feature>
<name>A0A7H8QTT1_TALRU</name>
<proteinExistence type="inferred from homology"/>
<dbReference type="EMBL" id="CP055899">
    <property type="protein sequence ID" value="QKX57377.1"/>
    <property type="molecule type" value="Genomic_DNA"/>
</dbReference>